<evidence type="ECO:0000313" key="2">
    <source>
        <dbReference type="Proteomes" id="UP000024533"/>
    </source>
</evidence>
<gene>
    <name evidence="1" type="ORF">H109_06808</name>
</gene>
<keyword evidence="2" id="KW-1185">Reference proteome</keyword>
<dbReference type="Proteomes" id="UP000024533">
    <property type="component" value="Unassembled WGS sequence"/>
</dbReference>
<protein>
    <submittedName>
        <fullName evidence="1">Uncharacterized protein</fullName>
    </submittedName>
</protein>
<name>A0A059J0F8_TRIIM</name>
<dbReference type="AlphaFoldDB" id="A0A059J0F8"/>
<dbReference type="EMBL" id="AOKY01000569">
    <property type="protein sequence ID" value="KDB21239.1"/>
    <property type="molecule type" value="Genomic_DNA"/>
</dbReference>
<reference evidence="1 2" key="1">
    <citation type="submission" date="2014-02" db="EMBL/GenBank/DDBJ databases">
        <title>The Genome Sequence of Trichophyton interdigitale MR816.</title>
        <authorList>
            <consortium name="The Broad Institute Genomics Platform"/>
            <person name="Cuomo C.A."/>
            <person name="White T.C."/>
            <person name="Graser Y."/>
            <person name="Martinez-Rossi N."/>
            <person name="Heitman J."/>
            <person name="Young S.K."/>
            <person name="Zeng Q."/>
            <person name="Gargeya S."/>
            <person name="Abouelleil A."/>
            <person name="Alvarado L."/>
            <person name="Chapman S.B."/>
            <person name="Gainer-Dewar J."/>
            <person name="Goldberg J."/>
            <person name="Griggs A."/>
            <person name="Gujja S."/>
            <person name="Hansen M."/>
            <person name="Howarth C."/>
            <person name="Imamovic A."/>
            <person name="Larimer J."/>
            <person name="Martinez D."/>
            <person name="Murphy C."/>
            <person name="Pearson M.D."/>
            <person name="Persinoti G."/>
            <person name="Poon T."/>
            <person name="Priest M."/>
            <person name="Roberts A.D."/>
            <person name="Saif S."/>
            <person name="Shea T.D."/>
            <person name="Sykes S.N."/>
            <person name="Wortman J."/>
            <person name="Nusbaum C."/>
            <person name="Birren B."/>
        </authorList>
    </citation>
    <scope>NUCLEOTIDE SEQUENCE [LARGE SCALE GENOMIC DNA]</scope>
    <source>
        <strain evidence="1 2">MR816</strain>
    </source>
</reference>
<sequence>MSWCKPTAILRQSLEVGLTARLGAYMGTASIKPRISWEFNVFCNGDGHRVVVVGAMVELKLSSSILRKRITAKGISRSGRHSATGHSLVRGRDATQLGLVVIMCPVVSICPLYLPLESVPRRTFHQVCHQTCVVMRMVPGGKFEGGVNSDRPNSASLVQHVAGSAEGQRGELEFFETFWRPEWVSTVADLSPDIFTAFTTNPSKRDPVGRERDFRSAKIRLN</sequence>
<organism evidence="1 2">
    <name type="scientific">Trichophyton interdigitale (strain MR816)</name>
    <dbReference type="NCBI Taxonomy" id="1215338"/>
    <lineage>
        <taxon>Eukaryota</taxon>
        <taxon>Fungi</taxon>
        <taxon>Dikarya</taxon>
        <taxon>Ascomycota</taxon>
        <taxon>Pezizomycotina</taxon>
        <taxon>Eurotiomycetes</taxon>
        <taxon>Eurotiomycetidae</taxon>
        <taxon>Onygenales</taxon>
        <taxon>Arthrodermataceae</taxon>
        <taxon>Trichophyton</taxon>
    </lineage>
</organism>
<dbReference type="HOGENOM" id="CLU_1246135_0_0_1"/>
<accession>A0A059J0F8</accession>
<proteinExistence type="predicted"/>
<comment type="caution">
    <text evidence="1">The sequence shown here is derived from an EMBL/GenBank/DDBJ whole genome shotgun (WGS) entry which is preliminary data.</text>
</comment>
<evidence type="ECO:0000313" key="1">
    <source>
        <dbReference type="EMBL" id="KDB21239.1"/>
    </source>
</evidence>